<dbReference type="HOGENOM" id="CLU_1782598_0_0_2"/>
<dbReference type="eggNOG" id="arCOG13929">
    <property type="taxonomic scope" value="Archaea"/>
</dbReference>
<dbReference type="Proteomes" id="UP000007485">
    <property type="component" value="Chromosome"/>
</dbReference>
<dbReference type="AlphaFoldDB" id="F0QWT9"/>
<keyword evidence="1" id="KW-0812">Transmembrane</keyword>
<dbReference type="KEGG" id="vmo:VMUT_0847"/>
<sequence length="145" mass="16382">MNEGIQEYVAFANLVFIVMTAIYSLVFQLILLFSNSLIAIGMSTTAWLVLTYTLITRRGPWALIYAKVHRALTGVHVLGITNIERSLLMPYVINYAVYLILSIPAEYPLFNLVLRLISIMPLPIMIIEFAVLPRLVINNNVKTPD</sequence>
<protein>
    <submittedName>
        <fullName evidence="2">Uncharacterized protein</fullName>
    </submittedName>
</protein>
<feature type="transmembrane region" description="Helical" evidence="1">
    <location>
        <begin position="12"/>
        <end position="31"/>
    </location>
</feature>
<name>F0QWT9_VULM7</name>
<reference evidence="2 3" key="1">
    <citation type="journal article" date="2011" name="J. Bacteriol.">
        <title>Complete genome sequence of 'Vulcanisaeta moutnovskia' strain 768-28, a novel member of the hyperthermophilic crenarchaeal genus vulcanisaeta.</title>
        <authorList>
            <person name="Gumerov V.M."/>
            <person name="Mardanov A.V."/>
            <person name="Beletsky A.V."/>
            <person name="Prokofeva M.I."/>
            <person name="Bonch-Osmolovskaya E.A."/>
            <person name="Ravin N.V."/>
            <person name="Skryabin K.G."/>
        </authorList>
    </citation>
    <scope>NUCLEOTIDE SEQUENCE [LARGE SCALE GENOMIC DNA]</scope>
    <source>
        <strain evidence="2 3">768-28</strain>
    </source>
</reference>
<accession>F0QWT9</accession>
<keyword evidence="1" id="KW-0472">Membrane</keyword>
<keyword evidence="1" id="KW-1133">Transmembrane helix</keyword>
<gene>
    <name evidence="2" type="ordered locus">VMUT_0847</name>
</gene>
<organism evidence="2 3">
    <name type="scientific">Vulcanisaeta moutnovskia (strain 768-28)</name>
    <dbReference type="NCBI Taxonomy" id="985053"/>
    <lineage>
        <taxon>Archaea</taxon>
        <taxon>Thermoproteota</taxon>
        <taxon>Thermoprotei</taxon>
        <taxon>Thermoproteales</taxon>
        <taxon>Thermoproteaceae</taxon>
        <taxon>Vulcanisaeta</taxon>
    </lineage>
</organism>
<evidence type="ECO:0000313" key="3">
    <source>
        <dbReference type="Proteomes" id="UP000007485"/>
    </source>
</evidence>
<feature type="transmembrane region" description="Helical" evidence="1">
    <location>
        <begin position="37"/>
        <end position="55"/>
    </location>
</feature>
<dbReference type="OrthoDB" id="28830at2157"/>
<dbReference type="EMBL" id="CP002529">
    <property type="protein sequence ID" value="ADY01057.1"/>
    <property type="molecule type" value="Genomic_DNA"/>
</dbReference>
<evidence type="ECO:0000313" key="2">
    <source>
        <dbReference type="EMBL" id="ADY01057.1"/>
    </source>
</evidence>
<dbReference type="GeneID" id="10288499"/>
<dbReference type="RefSeq" id="WP_013604219.1">
    <property type="nucleotide sequence ID" value="NC_015151.1"/>
</dbReference>
<evidence type="ECO:0000256" key="1">
    <source>
        <dbReference type="SAM" id="Phobius"/>
    </source>
</evidence>
<proteinExistence type="predicted"/>
<feature type="transmembrane region" description="Helical" evidence="1">
    <location>
        <begin position="116"/>
        <end position="137"/>
    </location>
</feature>
<keyword evidence="3" id="KW-1185">Reference proteome</keyword>
<feature type="transmembrane region" description="Helical" evidence="1">
    <location>
        <begin position="92"/>
        <end position="110"/>
    </location>
</feature>